<dbReference type="InterPro" id="IPR013785">
    <property type="entry name" value="Aldolase_TIM"/>
</dbReference>
<dbReference type="GO" id="GO:0006183">
    <property type="term" value="P:GTP biosynthetic process"/>
    <property type="evidence" value="ECO:0007669"/>
    <property type="project" value="TreeGrafter"/>
</dbReference>
<dbReference type="InterPro" id="IPR005990">
    <property type="entry name" value="IMP_DH"/>
</dbReference>
<dbReference type="Pfam" id="PF00478">
    <property type="entry name" value="IMPDH"/>
    <property type="match status" value="1"/>
</dbReference>
<protein>
    <submittedName>
        <fullName evidence="3">Guanosine monophosphate reductase</fullName>
    </submittedName>
</protein>
<comment type="caution">
    <text evidence="3">The sequence shown here is derived from an EMBL/GenBank/DDBJ whole genome shotgun (WGS) entry which is preliminary data.</text>
</comment>
<dbReference type="CDD" id="cd00381">
    <property type="entry name" value="IMPDH"/>
    <property type="match status" value="1"/>
</dbReference>
<dbReference type="PANTHER" id="PTHR11911:SF111">
    <property type="entry name" value="INOSINE-5'-MONOPHOSPHATE DEHYDROGENASE"/>
    <property type="match status" value="1"/>
</dbReference>
<reference evidence="4" key="1">
    <citation type="submission" date="2017-09" db="EMBL/GenBank/DDBJ databases">
        <title>Depth-based differentiation of microbial function through sediment-hosted aquifers and enrichment of novel symbionts in the deep terrestrial subsurface.</title>
        <authorList>
            <person name="Probst A.J."/>
            <person name="Ladd B."/>
            <person name="Jarett J.K."/>
            <person name="Geller-Mcgrath D.E."/>
            <person name="Sieber C.M.K."/>
            <person name="Emerson J.B."/>
            <person name="Anantharaman K."/>
            <person name="Thomas B.C."/>
            <person name="Malmstrom R."/>
            <person name="Stieglmeier M."/>
            <person name="Klingl A."/>
            <person name="Woyke T."/>
            <person name="Ryan C.M."/>
            <person name="Banfield J.F."/>
        </authorList>
    </citation>
    <scope>NUCLEOTIDE SEQUENCE [LARGE SCALE GENOMIC DNA]</scope>
</reference>
<gene>
    <name evidence="3" type="ORF">COY16_03435</name>
</gene>
<dbReference type="SUPFAM" id="SSF51412">
    <property type="entry name" value="Inosine monophosphate dehydrogenase (IMPDH)"/>
    <property type="match status" value="1"/>
</dbReference>
<accession>A0A2M7TYD5</accession>
<dbReference type="InterPro" id="IPR001093">
    <property type="entry name" value="IMP_DH_GMPRt"/>
</dbReference>
<dbReference type="FunFam" id="3.20.20.70:FF:000424">
    <property type="entry name" value="Inosine-5'-monophosphate dehydrogenase 2"/>
    <property type="match status" value="1"/>
</dbReference>
<dbReference type="GO" id="GO:0003938">
    <property type="term" value="F:IMP dehydrogenase activity"/>
    <property type="evidence" value="ECO:0007669"/>
    <property type="project" value="InterPro"/>
</dbReference>
<dbReference type="Gene3D" id="3.20.20.70">
    <property type="entry name" value="Aldolase class I"/>
    <property type="match status" value="2"/>
</dbReference>
<dbReference type="EMBL" id="PFOB01000043">
    <property type="protein sequence ID" value="PIZ62836.1"/>
    <property type="molecule type" value="Genomic_DNA"/>
</dbReference>
<dbReference type="AlphaFoldDB" id="A0A2M7TYD5"/>
<evidence type="ECO:0000259" key="2">
    <source>
        <dbReference type="Pfam" id="PF00478"/>
    </source>
</evidence>
<dbReference type="Proteomes" id="UP000228503">
    <property type="component" value="Unassembled WGS sequence"/>
</dbReference>
<evidence type="ECO:0000313" key="3">
    <source>
        <dbReference type="EMBL" id="PIZ62836.1"/>
    </source>
</evidence>
<feature type="domain" description="IMP dehydrogenase/GMP reductase" evidence="2">
    <location>
        <begin position="11"/>
        <end position="376"/>
    </location>
</feature>
<sequence length="388" mass="41172">MNHSHKITDQGITYDDVLLIPGYSDFRRQEISLQTKLTKSISLETPFVSAPMDTVTESDLAIALAREGGIGIIHRNLSIQDQANEVAKVVGAIHESPVHGYVGAAVGASKGSIERAKSLINAGVDVLVIDSAHGYADYIIDTIKELKSSFPKLQIIAGNIATYEGARALIDAGADGLRIGMGPGAICTTRIISGMGVPQITAILETARAAKESGVPIIADGGINYSGDMVKAFAAGASTVMMGSMFASCQESPGEKVELSTDQVPSRFKSILKQNTETYTFKSYRGMGSIGAMKKGAEIKSEDEFHGKSYEDRVLVAEGVEGLVPVRGTVKSVLDQAIGGIRSGMYYVGTKTIADLQEKGTFTQITHASLTESHPHDILVTNAGENYQ</sequence>
<dbReference type="PANTHER" id="PTHR11911">
    <property type="entry name" value="INOSINE-5-MONOPHOSPHATE DEHYDROGENASE RELATED"/>
    <property type="match status" value="1"/>
</dbReference>
<evidence type="ECO:0000313" key="4">
    <source>
        <dbReference type="Proteomes" id="UP000228503"/>
    </source>
</evidence>
<evidence type="ECO:0000256" key="1">
    <source>
        <dbReference type="ARBA" id="ARBA00005502"/>
    </source>
</evidence>
<dbReference type="SMART" id="SM01240">
    <property type="entry name" value="IMPDH"/>
    <property type="match status" value="1"/>
</dbReference>
<organism evidence="3 4">
    <name type="scientific">Candidatus Roizmanbacteria bacterium CG_4_10_14_0_2_um_filter_39_13</name>
    <dbReference type="NCBI Taxonomy" id="1974825"/>
    <lineage>
        <taxon>Bacteria</taxon>
        <taxon>Candidatus Roizmaniibacteriota</taxon>
    </lineage>
</organism>
<comment type="similarity">
    <text evidence="1">Belongs to the IMPDH/GMPR family.</text>
</comment>
<name>A0A2M7TYD5_9BACT</name>
<proteinExistence type="inferred from homology"/>